<dbReference type="InterPro" id="IPR027417">
    <property type="entry name" value="P-loop_NTPase"/>
</dbReference>
<feature type="non-terminal residue" evidence="3">
    <location>
        <position position="1"/>
    </location>
</feature>
<reference evidence="3" key="1">
    <citation type="submission" date="2020-04" db="EMBL/GenBank/DDBJ databases">
        <authorList>
            <person name="Zhang T."/>
        </authorList>
    </citation>
    <scope>NUCLEOTIDE SEQUENCE</scope>
    <source>
        <strain evidence="3">HKST-UBA01</strain>
    </source>
</reference>
<evidence type="ECO:0000313" key="4">
    <source>
        <dbReference type="Proteomes" id="UP000697710"/>
    </source>
</evidence>
<dbReference type="Proteomes" id="UP000697710">
    <property type="component" value="Unassembled WGS sequence"/>
</dbReference>
<evidence type="ECO:0000256" key="2">
    <source>
        <dbReference type="SAM" id="MobiDB-lite"/>
    </source>
</evidence>
<name>A0A956RPB3_UNCEI</name>
<dbReference type="PANTHER" id="PTHR41259">
    <property type="entry name" value="DOUBLE-STRAND BREAK REPAIR RAD50 ATPASE, PUTATIVE-RELATED"/>
    <property type="match status" value="1"/>
</dbReference>
<gene>
    <name evidence="3" type="ORF">KC729_08400</name>
</gene>
<accession>A0A956RPB3</accession>
<organism evidence="3 4">
    <name type="scientific">Eiseniibacteriota bacterium</name>
    <dbReference type="NCBI Taxonomy" id="2212470"/>
    <lineage>
        <taxon>Bacteria</taxon>
        <taxon>Candidatus Eiseniibacteriota</taxon>
    </lineage>
</organism>
<evidence type="ECO:0000256" key="1">
    <source>
        <dbReference type="SAM" id="Coils"/>
    </source>
</evidence>
<reference evidence="3" key="2">
    <citation type="journal article" date="2021" name="Microbiome">
        <title>Successional dynamics and alternative stable states in a saline activated sludge microbial community over 9 years.</title>
        <authorList>
            <person name="Wang Y."/>
            <person name="Ye J."/>
            <person name="Ju F."/>
            <person name="Liu L."/>
            <person name="Boyd J.A."/>
            <person name="Deng Y."/>
            <person name="Parks D.H."/>
            <person name="Jiang X."/>
            <person name="Yin X."/>
            <person name="Woodcroft B.J."/>
            <person name="Tyson G.W."/>
            <person name="Hugenholtz P."/>
            <person name="Polz M.F."/>
            <person name="Zhang T."/>
        </authorList>
    </citation>
    <scope>NUCLEOTIDE SEQUENCE</scope>
    <source>
        <strain evidence="3">HKST-UBA01</strain>
    </source>
</reference>
<sequence>QPEDGLSGAWSDLVATWPAARSSAPFDPTVRTDPSTPLGPLVDWAARLREQLRVAGPLQSRLDAVSESQTKILRTENCETQVELEQRLASEESALGVVVRELAALENEETLIGTLRTEGANELDAILARERSEESADQEREEALENRIRELHRKKAGFEGEPTPNVAAVEIEAQDVEREMEEVTRERDALALAYRWMDEALESYQQTHREQLAARITEHFRTFTGLARRVELDERFELSIVEPSGHPLCLEQLSQGARDQLLLAVRLGVADLLAASVPLPFFFDDPFLHFDRQRAETVRQALARLGEDRPWVLLTHRAEMAEWADPVFTEELEAVPSLPGSLPTAGEPTPRHGPATL</sequence>
<dbReference type="AlphaFoldDB" id="A0A956RPB3"/>
<feature type="region of interest" description="Disordered" evidence="2">
    <location>
        <begin position="336"/>
        <end position="357"/>
    </location>
</feature>
<dbReference type="SUPFAM" id="SSF52540">
    <property type="entry name" value="P-loop containing nucleoside triphosphate hydrolases"/>
    <property type="match status" value="1"/>
</dbReference>
<feature type="coiled-coil region" evidence="1">
    <location>
        <begin position="141"/>
        <end position="193"/>
    </location>
</feature>
<protein>
    <recommendedName>
        <fullName evidence="5">Chromosome segregation protein SMC</fullName>
    </recommendedName>
</protein>
<evidence type="ECO:0000313" key="3">
    <source>
        <dbReference type="EMBL" id="MCA9727690.1"/>
    </source>
</evidence>
<keyword evidence="1" id="KW-0175">Coiled coil</keyword>
<dbReference type="PANTHER" id="PTHR41259:SF1">
    <property type="entry name" value="DOUBLE-STRAND BREAK REPAIR RAD50 ATPASE, PUTATIVE-RELATED"/>
    <property type="match status" value="1"/>
</dbReference>
<comment type="caution">
    <text evidence="3">The sequence shown here is derived from an EMBL/GenBank/DDBJ whole genome shotgun (WGS) entry which is preliminary data.</text>
</comment>
<proteinExistence type="predicted"/>
<dbReference type="EMBL" id="JAGQHR010000215">
    <property type="protein sequence ID" value="MCA9727690.1"/>
    <property type="molecule type" value="Genomic_DNA"/>
</dbReference>
<evidence type="ECO:0008006" key="5">
    <source>
        <dbReference type="Google" id="ProtNLM"/>
    </source>
</evidence>
<dbReference type="Gene3D" id="3.40.50.300">
    <property type="entry name" value="P-loop containing nucleotide triphosphate hydrolases"/>
    <property type="match status" value="1"/>
</dbReference>